<dbReference type="Pfam" id="PF13411">
    <property type="entry name" value="MerR_1"/>
    <property type="match status" value="1"/>
</dbReference>
<reference evidence="4 5" key="1">
    <citation type="submission" date="2018-09" db="EMBL/GenBank/DDBJ databases">
        <title>YIM 75000 draft genome.</title>
        <authorList>
            <person name="Tang S."/>
            <person name="Feng Y."/>
        </authorList>
    </citation>
    <scope>NUCLEOTIDE SEQUENCE [LARGE SCALE GENOMIC DNA]</scope>
    <source>
        <strain evidence="4 5">YIM 75000</strain>
    </source>
</reference>
<gene>
    <name evidence="4" type="ORF">D5H78_18455</name>
</gene>
<dbReference type="Proteomes" id="UP000265614">
    <property type="component" value="Unassembled WGS sequence"/>
</dbReference>
<dbReference type="GO" id="GO:0046872">
    <property type="term" value="F:metal ion binding"/>
    <property type="evidence" value="ECO:0007669"/>
    <property type="project" value="InterPro"/>
</dbReference>
<organism evidence="4 5">
    <name type="scientific">Vallicoccus soli</name>
    <dbReference type="NCBI Taxonomy" id="2339232"/>
    <lineage>
        <taxon>Bacteria</taxon>
        <taxon>Bacillati</taxon>
        <taxon>Actinomycetota</taxon>
        <taxon>Actinomycetes</taxon>
        <taxon>Motilibacterales</taxon>
        <taxon>Vallicoccaceae</taxon>
        <taxon>Vallicoccus</taxon>
    </lineage>
</organism>
<evidence type="ECO:0000313" key="5">
    <source>
        <dbReference type="Proteomes" id="UP000265614"/>
    </source>
</evidence>
<dbReference type="PROSITE" id="PS51332">
    <property type="entry name" value="B12_BINDING"/>
    <property type="match status" value="1"/>
</dbReference>
<dbReference type="PANTHER" id="PTHR30204">
    <property type="entry name" value="REDOX-CYCLING DRUG-SENSING TRANSCRIPTIONAL ACTIVATOR SOXR"/>
    <property type="match status" value="1"/>
</dbReference>
<comment type="caution">
    <text evidence="4">The sequence shown here is derived from an EMBL/GenBank/DDBJ whole genome shotgun (WGS) entry which is preliminary data.</text>
</comment>
<name>A0A3A3ZBW5_9ACTN</name>
<accession>A0A3A3ZBW5</accession>
<keyword evidence="5" id="KW-1185">Reference proteome</keyword>
<dbReference type="SUPFAM" id="SSF52242">
    <property type="entry name" value="Cobalamin (vitamin B12)-binding domain"/>
    <property type="match status" value="1"/>
</dbReference>
<dbReference type="InterPro" id="IPR036724">
    <property type="entry name" value="Cobalamin-bd_sf"/>
</dbReference>
<dbReference type="InterPro" id="IPR009061">
    <property type="entry name" value="DNA-bd_dom_put_sf"/>
</dbReference>
<dbReference type="InterPro" id="IPR000551">
    <property type="entry name" value="MerR-type_HTH_dom"/>
</dbReference>
<feature type="domain" description="B12-binding" evidence="3">
    <location>
        <begin position="225"/>
        <end position="341"/>
    </location>
</feature>
<feature type="domain" description="HTH merR-type" evidence="2">
    <location>
        <begin position="15"/>
        <end position="84"/>
    </location>
</feature>
<dbReference type="Gene3D" id="1.10.1660.10">
    <property type="match status" value="1"/>
</dbReference>
<dbReference type="OrthoDB" id="9800334at2"/>
<dbReference type="CDD" id="cd01104">
    <property type="entry name" value="HTH_MlrA-CarA"/>
    <property type="match status" value="1"/>
</dbReference>
<dbReference type="Gene3D" id="1.10.1240.10">
    <property type="entry name" value="Methionine synthase domain"/>
    <property type="match status" value="1"/>
</dbReference>
<proteinExistence type="predicted"/>
<dbReference type="RefSeq" id="WP_119951984.1">
    <property type="nucleotide sequence ID" value="NZ_QZEZ01000013.1"/>
</dbReference>
<dbReference type="EMBL" id="QZEZ01000013">
    <property type="protein sequence ID" value="RJK92620.1"/>
    <property type="molecule type" value="Genomic_DNA"/>
</dbReference>
<dbReference type="GO" id="GO:0031419">
    <property type="term" value="F:cobalamin binding"/>
    <property type="evidence" value="ECO:0007669"/>
    <property type="project" value="InterPro"/>
</dbReference>
<dbReference type="PANTHER" id="PTHR30204:SF97">
    <property type="entry name" value="MERR FAMILY REGULATORY PROTEIN"/>
    <property type="match status" value="1"/>
</dbReference>
<protein>
    <submittedName>
        <fullName evidence="4">MerR family transcriptional regulator</fullName>
    </submittedName>
</protein>
<evidence type="ECO:0000259" key="2">
    <source>
        <dbReference type="PROSITE" id="PS50937"/>
    </source>
</evidence>
<dbReference type="InterPro" id="IPR036594">
    <property type="entry name" value="Meth_synthase_dom"/>
</dbReference>
<dbReference type="GO" id="GO:0003700">
    <property type="term" value="F:DNA-binding transcription factor activity"/>
    <property type="evidence" value="ECO:0007669"/>
    <property type="project" value="InterPro"/>
</dbReference>
<dbReference type="InterPro" id="IPR047057">
    <property type="entry name" value="MerR_fam"/>
</dbReference>
<dbReference type="InterPro" id="IPR003759">
    <property type="entry name" value="Cbl-bd_cap"/>
</dbReference>
<sequence>MASPVDDGGDLQGPALTVAAVARRLGVAPATLRTWDRRYGLGPSAHTAGAHRRYTASDLQRLSLMRRLTHEGVAPAEAARIALAAPEGAGGTLGGVPLEAAPAPAAAAAGVLAQAGAEAPEAAAGRRAPGGGRVLALPDGSPPARGLARAAMALDSHACLQIVTAALERSGVVQTWDELLVPVLVGVGERWSASGQGIEVEHLLSECVMAAMRGVSLGLASPRNARPVLLSCAPEDQHVLPVHVLAAALAERGVGARLLGARVPADALVAAVRRSGPAAVFVWAQMPATADPAVLSGLPVLRPPAVVVAGGPGWDRAATPADVVAEGLEHAVDVLVRATGG</sequence>
<dbReference type="SMART" id="SM00422">
    <property type="entry name" value="HTH_MERR"/>
    <property type="match status" value="1"/>
</dbReference>
<dbReference type="SUPFAM" id="SSF46955">
    <property type="entry name" value="Putative DNA-binding domain"/>
    <property type="match status" value="1"/>
</dbReference>
<evidence type="ECO:0000259" key="3">
    <source>
        <dbReference type="PROSITE" id="PS51332"/>
    </source>
</evidence>
<dbReference type="PROSITE" id="PS50937">
    <property type="entry name" value="HTH_MERR_2"/>
    <property type="match status" value="1"/>
</dbReference>
<dbReference type="InterPro" id="IPR006158">
    <property type="entry name" value="Cobalamin-bd"/>
</dbReference>
<dbReference type="Pfam" id="PF02607">
    <property type="entry name" value="B12-binding_2"/>
    <property type="match status" value="1"/>
</dbReference>
<dbReference type="Gene3D" id="3.40.50.280">
    <property type="entry name" value="Cobalamin-binding domain"/>
    <property type="match status" value="1"/>
</dbReference>
<keyword evidence="1" id="KW-0238">DNA-binding</keyword>
<evidence type="ECO:0000313" key="4">
    <source>
        <dbReference type="EMBL" id="RJK92620.1"/>
    </source>
</evidence>
<evidence type="ECO:0000256" key="1">
    <source>
        <dbReference type="ARBA" id="ARBA00023125"/>
    </source>
</evidence>
<dbReference type="GO" id="GO:0003677">
    <property type="term" value="F:DNA binding"/>
    <property type="evidence" value="ECO:0007669"/>
    <property type="project" value="UniProtKB-KW"/>
</dbReference>
<dbReference type="AlphaFoldDB" id="A0A3A3ZBW5"/>